<dbReference type="Proteomes" id="UP000298030">
    <property type="component" value="Unassembled WGS sequence"/>
</dbReference>
<name>A0A4Y7SM71_COPMI</name>
<keyword evidence="3" id="KW-1185">Reference proteome</keyword>
<dbReference type="STRING" id="71717.A0A4Y7SM71"/>
<dbReference type="EMBL" id="QPFP01000084">
    <property type="protein sequence ID" value="TEB22862.1"/>
    <property type="molecule type" value="Genomic_DNA"/>
</dbReference>
<accession>A0A4Y7SM71</accession>
<evidence type="ECO:0000256" key="1">
    <source>
        <dbReference type="SAM" id="MobiDB-lite"/>
    </source>
</evidence>
<organism evidence="2 3">
    <name type="scientific">Coprinellus micaceus</name>
    <name type="common">Glistening ink-cap mushroom</name>
    <name type="synonym">Coprinus micaceus</name>
    <dbReference type="NCBI Taxonomy" id="71717"/>
    <lineage>
        <taxon>Eukaryota</taxon>
        <taxon>Fungi</taxon>
        <taxon>Dikarya</taxon>
        <taxon>Basidiomycota</taxon>
        <taxon>Agaricomycotina</taxon>
        <taxon>Agaricomycetes</taxon>
        <taxon>Agaricomycetidae</taxon>
        <taxon>Agaricales</taxon>
        <taxon>Agaricineae</taxon>
        <taxon>Psathyrellaceae</taxon>
        <taxon>Coprinellus</taxon>
    </lineage>
</organism>
<gene>
    <name evidence="2" type="ORF">FA13DRAFT_1463527</name>
</gene>
<evidence type="ECO:0000313" key="2">
    <source>
        <dbReference type="EMBL" id="TEB22862.1"/>
    </source>
</evidence>
<feature type="region of interest" description="Disordered" evidence="1">
    <location>
        <begin position="187"/>
        <end position="229"/>
    </location>
</feature>
<feature type="compositionally biased region" description="Basic and acidic residues" evidence="1">
    <location>
        <begin position="216"/>
        <end position="229"/>
    </location>
</feature>
<proteinExistence type="predicted"/>
<sequence length="256" mass="27160">MRSPLTISSFVASDLNAPALPVPSSKPLIKRRRLGIPSSPSSHPLSTLPPANILQPISPSSDQLASISKVKPNQTCVSCYKSLAILPPSQVAQCSRCQASMCTICSRTCTSLPPRASTPAPPCAPQTVDRGLEDRRAVRRLPRRGRRGAPLRSIPTQVIVDRPSGVQGQGQVQMDCSMEDFTESGAQEERCADGSVPHVHRRDSNASDGYGASAETGREGEGEKEREGCGRVVCKGCAVEDLSRGGVACRGCVEGR</sequence>
<protein>
    <submittedName>
        <fullName evidence="2">Uncharacterized protein</fullName>
    </submittedName>
</protein>
<evidence type="ECO:0000313" key="3">
    <source>
        <dbReference type="Proteomes" id="UP000298030"/>
    </source>
</evidence>
<reference evidence="2 3" key="1">
    <citation type="journal article" date="2019" name="Nat. Ecol. Evol.">
        <title>Megaphylogeny resolves global patterns of mushroom evolution.</title>
        <authorList>
            <person name="Varga T."/>
            <person name="Krizsan K."/>
            <person name="Foldi C."/>
            <person name="Dima B."/>
            <person name="Sanchez-Garcia M."/>
            <person name="Sanchez-Ramirez S."/>
            <person name="Szollosi G.J."/>
            <person name="Szarkandi J.G."/>
            <person name="Papp V."/>
            <person name="Albert L."/>
            <person name="Andreopoulos W."/>
            <person name="Angelini C."/>
            <person name="Antonin V."/>
            <person name="Barry K.W."/>
            <person name="Bougher N.L."/>
            <person name="Buchanan P."/>
            <person name="Buyck B."/>
            <person name="Bense V."/>
            <person name="Catcheside P."/>
            <person name="Chovatia M."/>
            <person name="Cooper J."/>
            <person name="Damon W."/>
            <person name="Desjardin D."/>
            <person name="Finy P."/>
            <person name="Geml J."/>
            <person name="Haridas S."/>
            <person name="Hughes K."/>
            <person name="Justo A."/>
            <person name="Karasinski D."/>
            <person name="Kautmanova I."/>
            <person name="Kiss B."/>
            <person name="Kocsube S."/>
            <person name="Kotiranta H."/>
            <person name="LaButti K.M."/>
            <person name="Lechner B.E."/>
            <person name="Liimatainen K."/>
            <person name="Lipzen A."/>
            <person name="Lukacs Z."/>
            <person name="Mihaltcheva S."/>
            <person name="Morgado L.N."/>
            <person name="Niskanen T."/>
            <person name="Noordeloos M.E."/>
            <person name="Ohm R.A."/>
            <person name="Ortiz-Santana B."/>
            <person name="Ovrebo C."/>
            <person name="Racz N."/>
            <person name="Riley R."/>
            <person name="Savchenko A."/>
            <person name="Shiryaev A."/>
            <person name="Soop K."/>
            <person name="Spirin V."/>
            <person name="Szebenyi C."/>
            <person name="Tomsovsky M."/>
            <person name="Tulloss R.E."/>
            <person name="Uehling J."/>
            <person name="Grigoriev I.V."/>
            <person name="Vagvolgyi C."/>
            <person name="Papp T."/>
            <person name="Martin F.M."/>
            <person name="Miettinen O."/>
            <person name="Hibbett D.S."/>
            <person name="Nagy L.G."/>
        </authorList>
    </citation>
    <scope>NUCLEOTIDE SEQUENCE [LARGE SCALE GENOMIC DNA]</scope>
    <source>
        <strain evidence="2 3">FP101781</strain>
    </source>
</reference>
<comment type="caution">
    <text evidence="2">The sequence shown here is derived from an EMBL/GenBank/DDBJ whole genome shotgun (WGS) entry which is preliminary data.</text>
</comment>
<dbReference type="AlphaFoldDB" id="A0A4Y7SM71"/>